<dbReference type="Proteomes" id="UP001596410">
    <property type="component" value="Unassembled WGS sequence"/>
</dbReference>
<sequence length="55" mass="6313">MLNLIRTTIEMSVVAVFSILFAGYAMFIYPFEKLSEKLSSEVREKKVKYATFSQG</sequence>
<keyword evidence="1" id="KW-0812">Transmembrane</keyword>
<accession>A0ABW2EJY1</accession>
<feature type="transmembrane region" description="Helical" evidence="1">
    <location>
        <begin position="12"/>
        <end position="31"/>
    </location>
</feature>
<reference evidence="3" key="1">
    <citation type="journal article" date="2019" name="Int. J. Syst. Evol. Microbiol.">
        <title>The Global Catalogue of Microorganisms (GCM) 10K type strain sequencing project: providing services to taxonomists for standard genome sequencing and annotation.</title>
        <authorList>
            <consortium name="The Broad Institute Genomics Platform"/>
            <consortium name="The Broad Institute Genome Sequencing Center for Infectious Disease"/>
            <person name="Wu L."/>
            <person name="Ma J."/>
        </authorList>
    </citation>
    <scope>NUCLEOTIDE SEQUENCE [LARGE SCALE GENOMIC DNA]</scope>
    <source>
        <strain evidence="3">CGMCC 4.1621</strain>
    </source>
</reference>
<proteinExistence type="predicted"/>
<keyword evidence="1" id="KW-0472">Membrane</keyword>
<organism evidence="2 3">
    <name type="scientific">Halobacillus seohaensis</name>
    <dbReference type="NCBI Taxonomy" id="447421"/>
    <lineage>
        <taxon>Bacteria</taxon>
        <taxon>Bacillati</taxon>
        <taxon>Bacillota</taxon>
        <taxon>Bacilli</taxon>
        <taxon>Bacillales</taxon>
        <taxon>Bacillaceae</taxon>
        <taxon>Halobacillus</taxon>
    </lineage>
</organism>
<keyword evidence="3" id="KW-1185">Reference proteome</keyword>
<name>A0ABW2EJY1_9BACI</name>
<protein>
    <submittedName>
        <fullName evidence="2">Uncharacterized protein</fullName>
    </submittedName>
</protein>
<dbReference type="EMBL" id="JBHSZV010000014">
    <property type="protein sequence ID" value="MFC7061477.1"/>
    <property type="molecule type" value="Genomic_DNA"/>
</dbReference>
<gene>
    <name evidence="2" type="ORF">ACFQIC_06335</name>
</gene>
<evidence type="ECO:0000313" key="3">
    <source>
        <dbReference type="Proteomes" id="UP001596410"/>
    </source>
</evidence>
<evidence type="ECO:0000313" key="2">
    <source>
        <dbReference type="EMBL" id="MFC7061477.1"/>
    </source>
</evidence>
<evidence type="ECO:0000256" key="1">
    <source>
        <dbReference type="SAM" id="Phobius"/>
    </source>
</evidence>
<comment type="caution">
    <text evidence="2">The sequence shown here is derived from an EMBL/GenBank/DDBJ whole genome shotgun (WGS) entry which is preliminary data.</text>
</comment>
<dbReference type="RefSeq" id="WP_204707624.1">
    <property type="nucleotide sequence ID" value="NZ_JBHSZV010000014.1"/>
</dbReference>
<keyword evidence="1" id="KW-1133">Transmembrane helix</keyword>